<dbReference type="InterPro" id="IPR005881">
    <property type="entry name" value="Ser_O-AcTrfase"/>
</dbReference>
<dbReference type="InterPro" id="IPR011004">
    <property type="entry name" value="Trimer_LpxA-like_sf"/>
</dbReference>
<keyword evidence="1 4" id="KW-0808">Transferase</keyword>
<dbReference type="Pfam" id="PF00132">
    <property type="entry name" value="Hexapep"/>
    <property type="match status" value="1"/>
</dbReference>
<dbReference type="Proteomes" id="UP000619078">
    <property type="component" value="Unassembled WGS sequence"/>
</dbReference>
<comment type="similarity">
    <text evidence="4">Belongs to the transferase hexapeptide repeat family.</text>
</comment>
<dbReference type="InterPro" id="IPR001451">
    <property type="entry name" value="Hexapep"/>
</dbReference>
<dbReference type="PROSITE" id="PS00101">
    <property type="entry name" value="HEXAPEP_TRANSFERASES"/>
    <property type="match status" value="1"/>
</dbReference>
<evidence type="ECO:0000256" key="4">
    <source>
        <dbReference type="PIRNR" id="PIRNR000441"/>
    </source>
</evidence>
<dbReference type="SUPFAM" id="SSF51161">
    <property type="entry name" value="Trimeric LpxA-like enzymes"/>
    <property type="match status" value="1"/>
</dbReference>
<dbReference type="InterPro" id="IPR018357">
    <property type="entry name" value="Hexapep_transf_CS"/>
</dbReference>
<keyword evidence="6" id="KW-1185">Reference proteome</keyword>
<sequence>MLIAQLKEDIKVNAGNPKGKTIVVCYRIASYIHARKQKNLLIKILGYPIVKIYRAVFMWFMGVEIPDSVKIGTGLQVWHGMGLVINAGTVIGNNALLRHTTTIGNKNIHSGCPVIGNNVHIGAHSIIIGDITIGDNVIIGAGTIVTKSIPANCTAYGNPVKIIANTNA</sequence>
<evidence type="ECO:0000256" key="3">
    <source>
        <dbReference type="ARBA" id="ARBA00023315"/>
    </source>
</evidence>
<evidence type="ECO:0000256" key="1">
    <source>
        <dbReference type="ARBA" id="ARBA00022679"/>
    </source>
</evidence>
<dbReference type="GO" id="GO:0005737">
    <property type="term" value="C:cytoplasm"/>
    <property type="evidence" value="ECO:0007669"/>
    <property type="project" value="InterPro"/>
</dbReference>
<dbReference type="GO" id="GO:0009001">
    <property type="term" value="F:serine O-acetyltransferase activity"/>
    <property type="evidence" value="ECO:0007669"/>
    <property type="project" value="UniProtKB-EC"/>
</dbReference>
<dbReference type="GO" id="GO:0006535">
    <property type="term" value="P:cysteine biosynthetic process from serine"/>
    <property type="evidence" value="ECO:0007669"/>
    <property type="project" value="InterPro"/>
</dbReference>
<dbReference type="PANTHER" id="PTHR42811">
    <property type="entry name" value="SERINE ACETYLTRANSFERASE"/>
    <property type="match status" value="1"/>
</dbReference>
<dbReference type="EC" id="2.3.1.30" evidence="4"/>
<dbReference type="PIRSF" id="PIRSF000441">
    <property type="entry name" value="CysE"/>
    <property type="match status" value="1"/>
</dbReference>
<dbReference type="RefSeq" id="WP_191163060.1">
    <property type="nucleotide sequence ID" value="NZ_JACWMX010000003.1"/>
</dbReference>
<keyword evidence="2" id="KW-0677">Repeat</keyword>
<comment type="caution">
    <text evidence="5">The sequence shown here is derived from an EMBL/GenBank/DDBJ whole genome shotgun (WGS) entry which is preliminary data.</text>
</comment>
<gene>
    <name evidence="5" type="ORF">IDJ76_09495</name>
</gene>
<dbReference type="Gene3D" id="2.160.10.10">
    <property type="entry name" value="Hexapeptide repeat proteins"/>
    <property type="match status" value="1"/>
</dbReference>
<evidence type="ECO:0000256" key="2">
    <source>
        <dbReference type="ARBA" id="ARBA00022737"/>
    </source>
</evidence>
<dbReference type="EMBL" id="JACWMX010000003">
    <property type="protein sequence ID" value="MBD1393331.1"/>
    <property type="molecule type" value="Genomic_DNA"/>
</dbReference>
<protein>
    <recommendedName>
        <fullName evidence="4">Serine acetyltransferase</fullName>
        <ecNumber evidence="4">2.3.1.30</ecNumber>
    </recommendedName>
</protein>
<evidence type="ECO:0000313" key="5">
    <source>
        <dbReference type="EMBL" id="MBD1393331.1"/>
    </source>
</evidence>
<keyword evidence="3 4" id="KW-0012">Acyltransferase</keyword>
<organism evidence="5 6">
    <name type="scientific">Mucilaginibacter glaciei</name>
    <dbReference type="NCBI Taxonomy" id="2772109"/>
    <lineage>
        <taxon>Bacteria</taxon>
        <taxon>Pseudomonadati</taxon>
        <taxon>Bacteroidota</taxon>
        <taxon>Sphingobacteriia</taxon>
        <taxon>Sphingobacteriales</taxon>
        <taxon>Sphingobacteriaceae</taxon>
        <taxon>Mucilaginibacter</taxon>
    </lineage>
</organism>
<comment type="catalytic activity">
    <reaction evidence="4">
        <text>L-serine + acetyl-CoA = O-acetyl-L-serine + CoA</text>
        <dbReference type="Rhea" id="RHEA:24560"/>
        <dbReference type="ChEBI" id="CHEBI:33384"/>
        <dbReference type="ChEBI" id="CHEBI:57287"/>
        <dbReference type="ChEBI" id="CHEBI:57288"/>
        <dbReference type="ChEBI" id="CHEBI:58340"/>
        <dbReference type="EC" id="2.3.1.30"/>
    </reaction>
</comment>
<dbReference type="AlphaFoldDB" id="A0A926NP46"/>
<name>A0A926NP46_9SPHI</name>
<reference evidence="5" key="1">
    <citation type="submission" date="2020-09" db="EMBL/GenBank/DDBJ databases">
        <title>Novel species of Mucilaginibacter isolated from a glacier on the Tibetan Plateau.</title>
        <authorList>
            <person name="Liu Q."/>
            <person name="Xin Y.-H."/>
        </authorList>
    </citation>
    <scope>NUCLEOTIDE SEQUENCE</scope>
    <source>
        <strain evidence="5">ZB1P21</strain>
    </source>
</reference>
<evidence type="ECO:0000313" key="6">
    <source>
        <dbReference type="Proteomes" id="UP000619078"/>
    </source>
</evidence>
<proteinExistence type="inferred from homology"/>
<accession>A0A926NP46</accession>